<keyword evidence="8" id="KW-1185">Reference proteome</keyword>
<evidence type="ECO:0000256" key="3">
    <source>
        <dbReference type="ARBA" id="ARBA00022821"/>
    </source>
</evidence>
<dbReference type="PANTHER" id="PTHR33147:SF46">
    <property type="entry name" value="DEFENSIN-LIKE PROTEIN 19"/>
    <property type="match status" value="1"/>
</dbReference>
<evidence type="ECO:0000256" key="2">
    <source>
        <dbReference type="ARBA" id="ARBA00022577"/>
    </source>
</evidence>
<keyword evidence="5" id="KW-0732">Signal</keyword>
<dbReference type="Proteomes" id="UP000827721">
    <property type="component" value="Unassembled WGS sequence"/>
</dbReference>
<evidence type="ECO:0000256" key="4">
    <source>
        <dbReference type="ARBA" id="ARBA00023157"/>
    </source>
</evidence>
<dbReference type="SMART" id="SM00505">
    <property type="entry name" value="Knot1"/>
    <property type="match status" value="1"/>
</dbReference>
<evidence type="ECO:0000256" key="1">
    <source>
        <dbReference type="ARBA" id="ARBA00022529"/>
    </source>
</evidence>
<organism evidence="7 8">
    <name type="scientific">Xanthoceras sorbifolium</name>
    <dbReference type="NCBI Taxonomy" id="99658"/>
    <lineage>
        <taxon>Eukaryota</taxon>
        <taxon>Viridiplantae</taxon>
        <taxon>Streptophyta</taxon>
        <taxon>Embryophyta</taxon>
        <taxon>Tracheophyta</taxon>
        <taxon>Spermatophyta</taxon>
        <taxon>Magnoliopsida</taxon>
        <taxon>eudicotyledons</taxon>
        <taxon>Gunneridae</taxon>
        <taxon>Pentapetalae</taxon>
        <taxon>rosids</taxon>
        <taxon>malvids</taxon>
        <taxon>Sapindales</taxon>
        <taxon>Sapindaceae</taxon>
        <taxon>Xanthoceroideae</taxon>
        <taxon>Xanthoceras</taxon>
    </lineage>
</organism>
<sequence length="95" mass="10666">MAAKTLKSAQFLAIFVVVFVLIASSEMMSGVDAQLCERASQTWTGDCKPNQTGRCDKQCKDWEHASHGACHKRGSWKCFCYFDKCPVQKNTDKKV</sequence>
<comment type="caution">
    <text evidence="7">The sequence shown here is derived from an EMBL/GenBank/DDBJ whole genome shotgun (WGS) entry which is preliminary data.</text>
</comment>
<feature type="chain" id="PRO_5046260821" description="Knottins-like domain-containing protein" evidence="5">
    <location>
        <begin position="34"/>
        <end position="95"/>
    </location>
</feature>
<proteinExistence type="predicted"/>
<dbReference type="PANTHER" id="PTHR33147">
    <property type="entry name" value="DEFENSIN-LIKE PROTEIN 1"/>
    <property type="match status" value="1"/>
</dbReference>
<dbReference type="EMBL" id="JAFEMO010000002">
    <property type="protein sequence ID" value="KAH7575057.1"/>
    <property type="molecule type" value="Genomic_DNA"/>
</dbReference>
<evidence type="ECO:0000259" key="6">
    <source>
        <dbReference type="SMART" id="SM00505"/>
    </source>
</evidence>
<evidence type="ECO:0000313" key="8">
    <source>
        <dbReference type="Proteomes" id="UP000827721"/>
    </source>
</evidence>
<protein>
    <recommendedName>
        <fullName evidence="6">Knottins-like domain-containing protein</fullName>
    </recommendedName>
</protein>
<feature type="signal peptide" evidence="5">
    <location>
        <begin position="1"/>
        <end position="33"/>
    </location>
</feature>
<dbReference type="Pfam" id="PF00304">
    <property type="entry name" value="Gamma-thionin"/>
    <property type="match status" value="1"/>
</dbReference>
<dbReference type="SUPFAM" id="SSF57095">
    <property type="entry name" value="Scorpion toxin-like"/>
    <property type="match status" value="1"/>
</dbReference>
<keyword evidence="4" id="KW-1015">Disulfide bond</keyword>
<reference evidence="7 8" key="1">
    <citation type="submission" date="2021-02" db="EMBL/GenBank/DDBJ databases">
        <title>Plant Genome Project.</title>
        <authorList>
            <person name="Zhang R.-G."/>
        </authorList>
    </citation>
    <scope>NUCLEOTIDE SEQUENCE [LARGE SCALE GENOMIC DNA]</scope>
    <source>
        <tissue evidence="7">Leaves</tissue>
    </source>
</reference>
<feature type="domain" description="Knottins-like" evidence="6">
    <location>
        <begin position="35"/>
        <end position="85"/>
    </location>
</feature>
<keyword evidence="3" id="KW-0611">Plant defense</keyword>
<keyword evidence="2" id="KW-0295">Fungicide</keyword>
<gene>
    <name evidence="7" type="ORF">JRO89_XS02G0041500</name>
</gene>
<accession>A0ABQ8IEG7</accession>
<evidence type="ECO:0000313" key="7">
    <source>
        <dbReference type="EMBL" id="KAH7575057.1"/>
    </source>
</evidence>
<dbReference type="Gene3D" id="3.30.30.10">
    <property type="entry name" value="Knottin, scorpion toxin-like"/>
    <property type="match status" value="1"/>
</dbReference>
<dbReference type="InterPro" id="IPR003614">
    <property type="entry name" value="Knottins"/>
</dbReference>
<keyword evidence="1" id="KW-0929">Antimicrobial</keyword>
<evidence type="ECO:0000256" key="5">
    <source>
        <dbReference type="SAM" id="SignalP"/>
    </source>
</evidence>
<dbReference type="InterPro" id="IPR036574">
    <property type="entry name" value="Scorpion_toxin-like_sf"/>
</dbReference>
<name>A0ABQ8IEG7_9ROSI</name>